<dbReference type="OrthoDB" id="9787782at2"/>
<dbReference type="Gene3D" id="3.10.620.30">
    <property type="match status" value="1"/>
</dbReference>
<reference evidence="3 4" key="1">
    <citation type="journal article" date="2009" name="Appl. Environ. Microbiol.">
        <title>Three genomes from the phylum Acidobacteria provide insight into the lifestyles of these microorganisms in soils.</title>
        <authorList>
            <person name="Ward N.L."/>
            <person name="Challacombe J.F."/>
            <person name="Janssen P.H."/>
            <person name="Henrissat B."/>
            <person name="Coutinho P.M."/>
            <person name="Wu M."/>
            <person name="Xie G."/>
            <person name="Haft D.H."/>
            <person name="Sait M."/>
            <person name="Badger J."/>
            <person name="Barabote R.D."/>
            <person name="Bradley B."/>
            <person name="Brettin T.S."/>
            <person name="Brinkac L.M."/>
            <person name="Bruce D."/>
            <person name="Creasy T."/>
            <person name="Daugherty S.C."/>
            <person name="Davidsen T.M."/>
            <person name="DeBoy R.T."/>
            <person name="Detter J.C."/>
            <person name="Dodson R.J."/>
            <person name="Durkin A.S."/>
            <person name="Ganapathy A."/>
            <person name="Gwinn-Giglio M."/>
            <person name="Han C.S."/>
            <person name="Khouri H."/>
            <person name="Kiss H."/>
            <person name="Kothari S.P."/>
            <person name="Madupu R."/>
            <person name="Nelson K.E."/>
            <person name="Nelson W.C."/>
            <person name="Paulsen I."/>
            <person name="Penn K."/>
            <person name="Ren Q."/>
            <person name="Rosovitz M.J."/>
            <person name="Selengut J.D."/>
            <person name="Shrivastava S."/>
            <person name="Sullivan S.A."/>
            <person name="Tapia R."/>
            <person name="Thompson L.S."/>
            <person name="Watkins K.L."/>
            <person name="Yang Q."/>
            <person name="Yu C."/>
            <person name="Zafar N."/>
            <person name="Zhou L."/>
            <person name="Kuske C.R."/>
        </authorList>
    </citation>
    <scope>NUCLEOTIDE SEQUENCE [LARGE SCALE GENOMIC DNA]</scope>
    <source>
        <strain evidence="3 4">Ellin345</strain>
    </source>
</reference>
<gene>
    <name evidence="3" type="ordered locus">Acid345_2396</name>
</gene>
<keyword evidence="4" id="KW-1185">Reference proteome</keyword>
<feature type="signal peptide" evidence="1">
    <location>
        <begin position="1"/>
        <end position="19"/>
    </location>
</feature>
<name>Q1IP03_KORVE</name>
<sequence length="328" mass="37254">MRKLALFLLCLVVSLPAVSQQTRHFTFHYAFTVRNIEPGQKIELWMPQAHSDDFQEVKILSVTSDLPLKPTRDTKYGNTMYHAVAEKADKAEYNVDVTYDVVRHERIGLPRDGLQPHLLKASLKQSQEYLGPDKLVPVTGKLADIAAAQVQGKTATLDKARAIYDYVFTTMKYDKSGTGWGRGDAEWACDSKRGNCTDFHSVFISMARSQHIPARFEIGFPLPKDKHSGDIAGYHCWAEFYDSQLGWVPVDISEAWKDQQKRDYFFGAHDANRVQFSMGRDLVLTPKQAGDPLNYFVYPYVEVNGKKFENVANHFSFEEKTAGETAQR</sequence>
<dbReference type="EnsemblBacteria" id="ABF41397">
    <property type="protein sequence ID" value="ABF41397"/>
    <property type="gene ID" value="Acid345_2396"/>
</dbReference>
<dbReference type="RefSeq" id="WP_011523198.1">
    <property type="nucleotide sequence ID" value="NC_008009.1"/>
</dbReference>
<dbReference type="KEGG" id="aba:Acid345_2396"/>
<protein>
    <submittedName>
        <fullName evidence="3">Transglutaminase-like protein</fullName>
    </submittedName>
</protein>
<dbReference type="PANTHER" id="PTHR38339">
    <property type="entry name" value="TRANSGLUTAMINASE DOMAIN PROTEIN"/>
    <property type="match status" value="1"/>
</dbReference>
<feature type="chain" id="PRO_5004191789" evidence="1">
    <location>
        <begin position="20"/>
        <end position="328"/>
    </location>
</feature>
<proteinExistence type="predicted"/>
<dbReference type="PANTHER" id="PTHR38339:SF1">
    <property type="entry name" value="TRANSGLUTAMINASE-LIKE DOMAIN-CONTAINING PROTEIN"/>
    <property type="match status" value="1"/>
</dbReference>
<dbReference type="Proteomes" id="UP000002432">
    <property type="component" value="Chromosome"/>
</dbReference>
<dbReference type="EMBL" id="CP000360">
    <property type="protein sequence ID" value="ABF41397.1"/>
    <property type="molecule type" value="Genomic_DNA"/>
</dbReference>
<dbReference type="SMART" id="SM00460">
    <property type="entry name" value="TGc"/>
    <property type="match status" value="1"/>
</dbReference>
<evidence type="ECO:0000256" key="1">
    <source>
        <dbReference type="SAM" id="SignalP"/>
    </source>
</evidence>
<dbReference type="InterPro" id="IPR002931">
    <property type="entry name" value="Transglutaminase-like"/>
</dbReference>
<dbReference type="HOGENOM" id="CLU_057059_0_0_0"/>
<organism evidence="3 4">
    <name type="scientific">Koribacter versatilis (strain Ellin345)</name>
    <dbReference type="NCBI Taxonomy" id="204669"/>
    <lineage>
        <taxon>Bacteria</taxon>
        <taxon>Pseudomonadati</taxon>
        <taxon>Acidobacteriota</taxon>
        <taxon>Terriglobia</taxon>
        <taxon>Terriglobales</taxon>
        <taxon>Candidatus Korobacteraceae</taxon>
        <taxon>Candidatus Korobacter</taxon>
    </lineage>
</organism>
<accession>Q1IP03</accession>
<dbReference type="Pfam" id="PF01841">
    <property type="entry name" value="Transglut_core"/>
    <property type="match status" value="1"/>
</dbReference>
<evidence type="ECO:0000259" key="2">
    <source>
        <dbReference type="SMART" id="SM00460"/>
    </source>
</evidence>
<dbReference type="eggNOG" id="COG1305">
    <property type="taxonomic scope" value="Bacteria"/>
</dbReference>
<evidence type="ECO:0000313" key="4">
    <source>
        <dbReference type="Proteomes" id="UP000002432"/>
    </source>
</evidence>
<dbReference type="InterPro" id="IPR038765">
    <property type="entry name" value="Papain-like_cys_pep_sf"/>
</dbReference>
<feature type="domain" description="Transglutaminase-like" evidence="2">
    <location>
        <begin position="188"/>
        <end position="254"/>
    </location>
</feature>
<evidence type="ECO:0000313" key="3">
    <source>
        <dbReference type="EMBL" id="ABF41397.1"/>
    </source>
</evidence>
<dbReference type="AlphaFoldDB" id="Q1IP03"/>
<dbReference type="SUPFAM" id="SSF54001">
    <property type="entry name" value="Cysteine proteinases"/>
    <property type="match status" value="1"/>
</dbReference>
<keyword evidence="1" id="KW-0732">Signal</keyword>